<proteinExistence type="inferred from homology"/>
<protein>
    <recommendedName>
        <fullName evidence="2">Peptide deformylase-like</fullName>
    </recommendedName>
    <alternativeName>
        <fullName evidence="2">Polypeptide deformylase-like</fullName>
    </alternativeName>
</protein>
<dbReference type="Gene3D" id="3.90.45.10">
    <property type="entry name" value="Peptide deformylase"/>
    <property type="match status" value="1"/>
</dbReference>
<dbReference type="EMBL" id="VEWK01000014">
    <property type="protein sequence ID" value="TNV09245.1"/>
    <property type="molecule type" value="Genomic_DNA"/>
</dbReference>
<gene>
    <name evidence="4" type="ORF">FIB18_21035</name>
    <name evidence="3" type="ORF">GGQ79_004128</name>
</gene>
<dbReference type="NCBIfam" id="NF001159">
    <property type="entry name" value="PRK00150.1-3"/>
    <property type="match status" value="1"/>
</dbReference>
<dbReference type="EMBL" id="JACIEX010000011">
    <property type="protein sequence ID" value="MBB4095576.1"/>
    <property type="molecule type" value="Genomic_DNA"/>
</dbReference>
<name>A0A5C5CE63_9HYPH</name>
<reference evidence="4 5" key="1">
    <citation type="journal article" date="2011" name="Int. J. Syst. Evol. Microbiol.">
        <title>Ochrobactrum pecoris sp. nov., isolated from farm animals.</title>
        <authorList>
            <person name="Kampfer P."/>
            <person name="Huber B."/>
            <person name="Busse H.J."/>
            <person name="Scholz H.C."/>
            <person name="Tomaso H."/>
            <person name="Hotzel H."/>
            <person name="Melzer F."/>
        </authorList>
    </citation>
    <scope>NUCLEOTIDE SEQUENCE [LARGE SCALE GENOMIC DNA]</scope>
    <source>
        <strain evidence="4 5">08RB2639</strain>
    </source>
</reference>
<dbReference type="NCBIfam" id="TIGR00079">
    <property type="entry name" value="pept_deformyl"/>
    <property type="match status" value="1"/>
</dbReference>
<evidence type="ECO:0000313" key="5">
    <source>
        <dbReference type="Proteomes" id="UP000313390"/>
    </source>
</evidence>
<keyword evidence="6" id="KW-1185">Reference proteome</keyword>
<evidence type="ECO:0000313" key="4">
    <source>
        <dbReference type="EMBL" id="TNV09245.1"/>
    </source>
</evidence>
<dbReference type="InterPro" id="IPR036821">
    <property type="entry name" value="Peptide_deformylase_sf"/>
</dbReference>
<dbReference type="PANTHER" id="PTHR10458">
    <property type="entry name" value="PEPTIDE DEFORMYLASE"/>
    <property type="match status" value="1"/>
</dbReference>
<evidence type="ECO:0000256" key="1">
    <source>
        <dbReference type="ARBA" id="ARBA00010759"/>
    </source>
</evidence>
<reference evidence="3 6" key="3">
    <citation type="submission" date="2020-08" db="EMBL/GenBank/DDBJ databases">
        <title>Genomic Encyclopedia of Type Strains, Phase IV (KMG-IV): sequencing the most valuable type-strain genomes for metagenomic binning, comparative biology and taxonomic classification.</title>
        <authorList>
            <person name="Goeker M."/>
        </authorList>
    </citation>
    <scope>NUCLEOTIDE SEQUENCE [LARGE SCALE GENOMIC DNA]</scope>
    <source>
        <strain evidence="3 6">DSM 23868</strain>
    </source>
</reference>
<dbReference type="PRINTS" id="PR01576">
    <property type="entry name" value="PDEFORMYLASE"/>
</dbReference>
<evidence type="ECO:0000256" key="2">
    <source>
        <dbReference type="HAMAP-Rule" id="MF_00163"/>
    </source>
</evidence>
<evidence type="ECO:0000313" key="3">
    <source>
        <dbReference type="EMBL" id="MBB4095576.1"/>
    </source>
</evidence>
<dbReference type="RefSeq" id="WP_140022573.1">
    <property type="nucleotide sequence ID" value="NZ_JACIEX010000011.1"/>
</dbReference>
<dbReference type="HAMAP" id="MF_00163">
    <property type="entry name" value="Pep_deformylase"/>
    <property type="match status" value="1"/>
</dbReference>
<dbReference type="Proteomes" id="UP000553980">
    <property type="component" value="Unassembled WGS sequence"/>
</dbReference>
<dbReference type="OrthoDB" id="9804313at2"/>
<dbReference type="NCBIfam" id="NF009484">
    <property type="entry name" value="PRK12846.1-5"/>
    <property type="match status" value="1"/>
</dbReference>
<dbReference type="Pfam" id="PF01327">
    <property type="entry name" value="Pep_deformylase"/>
    <property type="match status" value="1"/>
</dbReference>
<organism evidence="4 5">
    <name type="scientific">Brucella pecoris</name>
    <dbReference type="NCBI Taxonomy" id="867683"/>
    <lineage>
        <taxon>Bacteria</taxon>
        <taxon>Pseudomonadati</taxon>
        <taxon>Pseudomonadota</taxon>
        <taxon>Alphaproteobacteria</taxon>
        <taxon>Hyphomicrobiales</taxon>
        <taxon>Brucellaceae</taxon>
        <taxon>Brucella/Ochrobactrum group</taxon>
        <taxon>Brucella</taxon>
    </lineage>
</organism>
<evidence type="ECO:0000313" key="6">
    <source>
        <dbReference type="Proteomes" id="UP000553980"/>
    </source>
</evidence>
<dbReference type="InterPro" id="IPR023635">
    <property type="entry name" value="Peptide_deformylase"/>
</dbReference>
<sequence>MTVRPIVNYPDKRLRIVAEPVTLFDGALQELGSDLLDTMRAAPGIGITAPHIAISRRLVVLELPTETGPKFYVNPEILWASDDKIHHQEGSVSMPGVVDEVERHARIKIRYQDLNGNEQTEESEGLLAVCHQHEIDQLNGIFWIQRLTRLRRDRLIKRYEKSQRRT</sequence>
<comment type="similarity">
    <text evidence="1 2">Belongs to the polypeptide deformylase family.</text>
</comment>
<accession>A0A5C5CE63</accession>
<comment type="caution">
    <text evidence="4">The sequence shown here is derived from an EMBL/GenBank/DDBJ whole genome shotgun (WGS) entry which is preliminary data.</text>
</comment>
<dbReference type="Proteomes" id="UP000313390">
    <property type="component" value="Unassembled WGS sequence"/>
</dbReference>
<dbReference type="PIRSF" id="PIRSF004749">
    <property type="entry name" value="Pep_def"/>
    <property type="match status" value="1"/>
</dbReference>
<keyword evidence="4" id="KW-0378">Hydrolase</keyword>
<dbReference type="SUPFAM" id="SSF56420">
    <property type="entry name" value="Peptide deformylase"/>
    <property type="match status" value="1"/>
</dbReference>
<reference evidence="4" key="2">
    <citation type="submission" date="2019-06" db="EMBL/GenBank/DDBJ databases">
        <authorList>
            <person name="Hu M."/>
        </authorList>
    </citation>
    <scope>NUCLEOTIDE SEQUENCE</scope>
    <source>
        <strain evidence="4">08RB2639</strain>
    </source>
</reference>
<dbReference type="PANTHER" id="PTHR10458:SF22">
    <property type="entry name" value="PEPTIDE DEFORMYLASE"/>
    <property type="match status" value="1"/>
</dbReference>
<dbReference type="GO" id="GO:0042586">
    <property type="term" value="F:peptide deformylase activity"/>
    <property type="evidence" value="ECO:0007669"/>
    <property type="project" value="InterPro"/>
</dbReference>
<dbReference type="AlphaFoldDB" id="A0A5C5CE63"/>
<dbReference type="CDD" id="cd00487">
    <property type="entry name" value="Pep_deformylase"/>
    <property type="match status" value="1"/>
</dbReference>
<comment type="caution">
    <text evidence="2">Lacks conserved residue(s) required for the propagation of feature annotation.</text>
</comment>
<feature type="active site" evidence="2">
    <location>
        <position position="134"/>
    </location>
</feature>